<dbReference type="GO" id="GO:0050660">
    <property type="term" value="F:flavin adenine dinucleotide binding"/>
    <property type="evidence" value="ECO:0007669"/>
    <property type="project" value="InterPro"/>
</dbReference>
<evidence type="ECO:0000313" key="4">
    <source>
        <dbReference type="Proteomes" id="UP000030428"/>
    </source>
</evidence>
<keyword evidence="1" id="KW-0285">Flavoprotein</keyword>
<dbReference type="SUPFAM" id="SSF55103">
    <property type="entry name" value="FAD-linked oxidases, C-terminal domain"/>
    <property type="match status" value="1"/>
</dbReference>
<evidence type="ECO:0000256" key="2">
    <source>
        <dbReference type="ARBA" id="ARBA00022827"/>
    </source>
</evidence>
<gene>
    <name evidence="3" type="ORF">PN36_30265</name>
</gene>
<sequence length="125" mass="14316">MYGNWVPIPKHKLLICVDLVKSMRATVAMLPHNPAAIELIDQRILECTKDNLEQSRNRFWIQGNPRAVLVIELFDDEPSVLEQRAQVLIQDLQQRGLGYAYPIIRDEQRLGTTQGRAWAADGHTQ</sequence>
<evidence type="ECO:0000313" key="3">
    <source>
        <dbReference type="EMBL" id="TGO02111.1"/>
    </source>
</evidence>
<name>A0A4E0QYU6_9GAMM</name>
<reference evidence="3 4" key="1">
    <citation type="journal article" date="2016" name="Front. Microbiol.">
        <title>Single-Cell (Meta-)Genomics of a Dimorphic Candidatus Thiomargarita nelsonii Reveals Genomic Plasticity.</title>
        <authorList>
            <person name="Flood B.E."/>
            <person name="Fliss P."/>
            <person name="Jones D.S."/>
            <person name="Dick G.J."/>
            <person name="Jain S."/>
            <person name="Kaster A.K."/>
            <person name="Winkel M."/>
            <person name="Mussmann M."/>
            <person name="Bailey J."/>
        </authorList>
    </citation>
    <scope>NUCLEOTIDE SEQUENCE [LARGE SCALE GENOMIC DNA]</scope>
    <source>
        <strain evidence="3">Hydrate Ridge</strain>
    </source>
</reference>
<protein>
    <submittedName>
        <fullName evidence="3">Uncharacterized protein</fullName>
    </submittedName>
</protein>
<evidence type="ECO:0000256" key="1">
    <source>
        <dbReference type="ARBA" id="ARBA00022630"/>
    </source>
</evidence>
<dbReference type="AlphaFoldDB" id="A0A4E0QYU6"/>
<dbReference type="GO" id="GO:0003824">
    <property type="term" value="F:catalytic activity"/>
    <property type="evidence" value="ECO:0007669"/>
    <property type="project" value="InterPro"/>
</dbReference>
<dbReference type="InterPro" id="IPR016164">
    <property type="entry name" value="FAD-linked_Oxase-like_C"/>
</dbReference>
<dbReference type="Proteomes" id="UP000030428">
    <property type="component" value="Unassembled WGS sequence"/>
</dbReference>
<keyword evidence="4" id="KW-1185">Reference proteome</keyword>
<keyword evidence="2" id="KW-0274">FAD</keyword>
<dbReference type="EMBL" id="JSZA02000220">
    <property type="protein sequence ID" value="TGO02111.1"/>
    <property type="molecule type" value="Genomic_DNA"/>
</dbReference>
<comment type="caution">
    <text evidence="3">The sequence shown here is derived from an EMBL/GenBank/DDBJ whole genome shotgun (WGS) entry which is preliminary data.</text>
</comment>
<organism evidence="3 4">
    <name type="scientific">Candidatus Thiomargarita nelsonii</name>
    <dbReference type="NCBI Taxonomy" id="1003181"/>
    <lineage>
        <taxon>Bacteria</taxon>
        <taxon>Pseudomonadati</taxon>
        <taxon>Pseudomonadota</taxon>
        <taxon>Gammaproteobacteria</taxon>
        <taxon>Thiotrichales</taxon>
        <taxon>Thiotrichaceae</taxon>
        <taxon>Thiomargarita</taxon>
    </lineage>
</organism>
<accession>A0A4E0QYU6</accession>
<proteinExistence type="predicted"/>